<dbReference type="Proteomes" id="UP001054889">
    <property type="component" value="Unassembled WGS sequence"/>
</dbReference>
<feature type="domain" description="TCP" evidence="7">
    <location>
        <begin position="107"/>
        <end position="165"/>
    </location>
</feature>
<proteinExistence type="predicted"/>
<keyword evidence="3" id="KW-0238">DNA-binding</keyword>
<keyword evidence="9" id="KW-1185">Reference proteome</keyword>
<dbReference type="GO" id="GO:2000032">
    <property type="term" value="P:regulation of secondary shoot formation"/>
    <property type="evidence" value="ECO:0007669"/>
    <property type="project" value="TreeGrafter"/>
</dbReference>
<feature type="region of interest" description="Disordered" evidence="6">
    <location>
        <begin position="69"/>
        <end position="112"/>
    </location>
</feature>
<reference evidence="8" key="2">
    <citation type="submission" date="2021-12" db="EMBL/GenBank/DDBJ databases">
        <title>Resequencing data analysis of finger millet.</title>
        <authorList>
            <person name="Hatakeyama M."/>
            <person name="Aluri S."/>
            <person name="Balachadran M.T."/>
            <person name="Sivarajan S.R."/>
            <person name="Poveda L."/>
            <person name="Shimizu-Inatsugi R."/>
            <person name="Schlapbach R."/>
            <person name="Sreeman S.M."/>
            <person name="Shimizu K.K."/>
        </authorList>
    </citation>
    <scope>NUCLEOTIDE SEQUENCE</scope>
</reference>
<dbReference type="InterPro" id="IPR005333">
    <property type="entry name" value="Transcription_factor_TCP"/>
</dbReference>
<evidence type="ECO:0000313" key="9">
    <source>
        <dbReference type="Proteomes" id="UP001054889"/>
    </source>
</evidence>
<comment type="subcellular location">
    <subcellularLocation>
        <location evidence="1">Nucleus</location>
    </subcellularLocation>
</comment>
<dbReference type="EMBL" id="BQKI01000007">
    <property type="protein sequence ID" value="GJM98833.1"/>
    <property type="molecule type" value="Genomic_DNA"/>
</dbReference>
<dbReference type="PROSITE" id="PS51369">
    <property type="entry name" value="TCP"/>
    <property type="match status" value="1"/>
</dbReference>
<keyword evidence="5" id="KW-0539">Nucleus</keyword>
<evidence type="ECO:0000256" key="2">
    <source>
        <dbReference type="ARBA" id="ARBA00023015"/>
    </source>
</evidence>
<evidence type="ECO:0000256" key="1">
    <source>
        <dbReference type="ARBA" id="ARBA00004123"/>
    </source>
</evidence>
<feature type="compositionally biased region" description="Gly residues" evidence="6">
    <location>
        <begin position="89"/>
        <end position="99"/>
    </location>
</feature>
<reference evidence="8" key="1">
    <citation type="journal article" date="2018" name="DNA Res.">
        <title>Multiple hybrid de novo genome assembly of finger millet, an orphan allotetraploid crop.</title>
        <authorList>
            <person name="Hatakeyama M."/>
            <person name="Aluri S."/>
            <person name="Balachadran M.T."/>
            <person name="Sivarajan S.R."/>
            <person name="Patrignani A."/>
            <person name="Gruter S."/>
            <person name="Poveda L."/>
            <person name="Shimizu-Inatsugi R."/>
            <person name="Baeten J."/>
            <person name="Francoijs K.J."/>
            <person name="Nataraja K.N."/>
            <person name="Reddy Y.A.N."/>
            <person name="Phadnis S."/>
            <person name="Ravikumar R.L."/>
            <person name="Schlapbach R."/>
            <person name="Sreeman S.M."/>
            <person name="Shimizu K.K."/>
        </authorList>
    </citation>
    <scope>NUCLEOTIDE SEQUENCE</scope>
</reference>
<dbReference type="PANTHER" id="PTHR31072">
    <property type="entry name" value="TRANSCRIPTION FACTOR TCP4-RELATED"/>
    <property type="match status" value="1"/>
</dbReference>
<accession>A0AAV5CLE1</accession>
<keyword evidence="4" id="KW-0804">Transcription</keyword>
<name>A0AAV5CLE1_ELECO</name>
<feature type="region of interest" description="Disordered" evidence="6">
    <location>
        <begin position="1"/>
        <end position="47"/>
    </location>
</feature>
<gene>
    <name evidence="8" type="primary">ga15875</name>
    <name evidence="8" type="ORF">PR202_ga15875</name>
</gene>
<dbReference type="GO" id="GO:0043565">
    <property type="term" value="F:sequence-specific DNA binding"/>
    <property type="evidence" value="ECO:0007669"/>
    <property type="project" value="TreeGrafter"/>
</dbReference>
<evidence type="ECO:0000256" key="5">
    <source>
        <dbReference type="ARBA" id="ARBA00023242"/>
    </source>
</evidence>
<dbReference type="InterPro" id="IPR017887">
    <property type="entry name" value="TF_TCP_subgr"/>
</dbReference>
<evidence type="ECO:0000256" key="3">
    <source>
        <dbReference type="ARBA" id="ARBA00023125"/>
    </source>
</evidence>
<feature type="compositionally biased region" description="Low complexity" evidence="6">
    <location>
        <begin position="70"/>
        <end position="88"/>
    </location>
</feature>
<feature type="compositionally biased region" description="Basic and acidic residues" evidence="6">
    <location>
        <begin position="35"/>
        <end position="44"/>
    </location>
</feature>
<dbReference type="GO" id="GO:0005634">
    <property type="term" value="C:nucleus"/>
    <property type="evidence" value="ECO:0007669"/>
    <property type="project" value="UniProtKB-SubCell"/>
</dbReference>
<evidence type="ECO:0000256" key="4">
    <source>
        <dbReference type="ARBA" id="ARBA00023163"/>
    </source>
</evidence>
<sequence length="265" mass="29673">MLPYPNNQHHFGYSQDPPQPNPTASSSSFPMAAHPDQHHYDHHFFPGHGQGQYFNSETLEAVLIRPPPRAGHGAAAAAAPGATTRHNAAGGGGQAGGGGRARKRPFRTDRHSKIRTAQGVRDRRMRLSLDVARDFFALQDRLGFDKASKTVDWLLTQVQAGHRPPLRRRARLPSSPSRRRRHVVFPNVGGGRRQRDRGGRIRRCWRCGEDHHEQARRVVVDRVHGPRIRAGPPRGGGARARGVLLRVRGDDEQQQQRRGSRGRRR</sequence>
<feature type="region of interest" description="Disordered" evidence="6">
    <location>
        <begin position="226"/>
        <end position="265"/>
    </location>
</feature>
<dbReference type="Pfam" id="PF03634">
    <property type="entry name" value="TCP"/>
    <property type="match status" value="1"/>
</dbReference>
<evidence type="ECO:0000259" key="7">
    <source>
        <dbReference type="PROSITE" id="PS51369"/>
    </source>
</evidence>
<keyword evidence="2" id="KW-0805">Transcription regulation</keyword>
<evidence type="ECO:0000313" key="8">
    <source>
        <dbReference type="EMBL" id="GJM98833.1"/>
    </source>
</evidence>
<dbReference type="AlphaFoldDB" id="A0AAV5CLE1"/>
<comment type="caution">
    <text evidence="8">The sequence shown here is derived from an EMBL/GenBank/DDBJ whole genome shotgun (WGS) entry which is preliminary data.</text>
</comment>
<organism evidence="8 9">
    <name type="scientific">Eleusine coracana subsp. coracana</name>
    <dbReference type="NCBI Taxonomy" id="191504"/>
    <lineage>
        <taxon>Eukaryota</taxon>
        <taxon>Viridiplantae</taxon>
        <taxon>Streptophyta</taxon>
        <taxon>Embryophyta</taxon>
        <taxon>Tracheophyta</taxon>
        <taxon>Spermatophyta</taxon>
        <taxon>Magnoliopsida</taxon>
        <taxon>Liliopsida</taxon>
        <taxon>Poales</taxon>
        <taxon>Poaceae</taxon>
        <taxon>PACMAD clade</taxon>
        <taxon>Chloridoideae</taxon>
        <taxon>Cynodonteae</taxon>
        <taxon>Eleusininae</taxon>
        <taxon>Eleusine</taxon>
    </lineage>
</organism>
<dbReference type="GO" id="GO:0003700">
    <property type="term" value="F:DNA-binding transcription factor activity"/>
    <property type="evidence" value="ECO:0007669"/>
    <property type="project" value="InterPro"/>
</dbReference>
<dbReference type="PANTHER" id="PTHR31072:SF65">
    <property type="entry name" value="OS09G0410500 PROTEIN"/>
    <property type="match status" value="1"/>
</dbReference>
<protein>
    <recommendedName>
        <fullName evidence="7">TCP domain-containing protein</fullName>
    </recommendedName>
</protein>
<evidence type="ECO:0000256" key="6">
    <source>
        <dbReference type="SAM" id="MobiDB-lite"/>
    </source>
</evidence>